<evidence type="ECO:0000313" key="2">
    <source>
        <dbReference type="Proteomes" id="UP000651977"/>
    </source>
</evidence>
<organism evidence="1 2">
    <name type="scientific">Agarivorans gilvus</name>
    <dbReference type="NCBI Taxonomy" id="680279"/>
    <lineage>
        <taxon>Bacteria</taxon>
        <taxon>Pseudomonadati</taxon>
        <taxon>Pseudomonadota</taxon>
        <taxon>Gammaproteobacteria</taxon>
        <taxon>Alteromonadales</taxon>
        <taxon>Alteromonadaceae</taxon>
        <taxon>Agarivorans</taxon>
    </lineage>
</organism>
<name>A0ABQ1I7J3_9ALTE</name>
<dbReference type="NCBIfam" id="TIGR03011">
    <property type="entry name" value="sulf_tusB_dsrH"/>
    <property type="match status" value="1"/>
</dbReference>
<dbReference type="Proteomes" id="UP000651977">
    <property type="component" value="Unassembled WGS sequence"/>
</dbReference>
<dbReference type="SUPFAM" id="SSF75169">
    <property type="entry name" value="DsrEFH-like"/>
    <property type="match status" value="1"/>
</dbReference>
<dbReference type="PANTHER" id="PTHR37526">
    <property type="entry name" value="PROTEIN TUSB"/>
    <property type="match status" value="1"/>
</dbReference>
<protein>
    <recommendedName>
        <fullName evidence="3">Sulfurtransferase complex subunit TusB</fullName>
    </recommendedName>
</protein>
<sequence>MLHIIRQAYPSDAFERCLEQLDTKDHVVLIEDAVYALTRHDPRLQALQEQQRLHIVQADIEARGMSIASDMQIDYSGLVKLTAVYSPIVTW</sequence>
<dbReference type="InterPro" id="IPR027396">
    <property type="entry name" value="DsrEFH-like"/>
</dbReference>
<accession>A0ABQ1I7J3</accession>
<gene>
    <name evidence="1" type="ORF">GCM10007414_37960</name>
</gene>
<dbReference type="Pfam" id="PF04077">
    <property type="entry name" value="DsrH"/>
    <property type="match status" value="1"/>
</dbReference>
<evidence type="ECO:0008006" key="3">
    <source>
        <dbReference type="Google" id="ProtNLM"/>
    </source>
</evidence>
<dbReference type="PANTHER" id="PTHR37526:SF1">
    <property type="entry name" value="PROTEIN TUSB"/>
    <property type="match status" value="1"/>
</dbReference>
<proteinExistence type="predicted"/>
<reference evidence="2" key="1">
    <citation type="journal article" date="2019" name="Int. J. Syst. Evol. Microbiol.">
        <title>The Global Catalogue of Microorganisms (GCM) 10K type strain sequencing project: providing services to taxonomists for standard genome sequencing and annotation.</title>
        <authorList>
            <consortium name="The Broad Institute Genomics Platform"/>
            <consortium name="The Broad Institute Genome Sequencing Center for Infectious Disease"/>
            <person name="Wu L."/>
            <person name="Ma J."/>
        </authorList>
    </citation>
    <scope>NUCLEOTIDE SEQUENCE [LARGE SCALE GENOMIC DNA]</scope>
    <source>
        <strain evidence="2">CGMCC 1.10131</strain>
    </source>
</reference>
<keyword evidence="2" id="KW-1185">Reference proteome</keyword>
<dbReference type="EMBL" id="BMDY01000038">
    <property type="protein sequence ID" value="GGB20967.1"/>
    <property type="molecule type" value="Genomic_DNA"/>
</dbReference>
<evidence type="ECO:0000313" key="1">
    <source>
        <dbReference type="EMBL" id="GGB20967.1"/>
    </source>
</evidence>
<dbReference type="InterPro" id="IPR007215">
    <property type="entry name" value="Sulphur_relay_TusB/DsrH"/>
</dbReference>
<dbReference type="Gene3D" id="3.40.1260.10">
    <property type="entry name" value="DsrEFH-like"/>
    <property type="match status" value="1"/>
</dbReference>
<comment type="caution">
    <text evidence="1">The sequence shown here is derived from an EMBL/GenBank/DDBJ whole genome shotgun (WGS) entry which is preliminary data.</text>
</comment>
<dbReference type="RefSeq" id="WP_055732949.1">
    <property type="nucleotide sequence ID" value="NZ_BMDY01000038.1"/>
</dbReference>